<reference evidence="3 4" key="1">
    <citation type="submission" date="2015-07" db="EMBL/GenBank/DDBJ databases">
        <title>The genome of Melipona quadrifasciata.</title>
        <authorList>
            <person name="Pan H."/>
            <person name="Kapheim K."/>
        </authorList>
    </citation>
    <scope>NUCLEOTIDE SEQUENCE [LARGE SCALE GENOMIC DNA]</scope>
    <source>
        <strain evidence="3">0111107301</strain>
        <tissue evidence="3">Whole body</tissue>
    </source>
</reference>
<sequence>MHGNTLALFRGVWSLLAPSCSQGQLLWVTDENPRKHGLKHPKTLKHYRVNNSDADQVSRNPEGGRQIDPNYARRNKQNGEGRGSPYRGRPRVSGPERENYLTINERTQSSDNERQRYALEFEREAQTESPLPKKCERACAARESERPEGEEAGQRGRENFLDGTCQRAYPGKTSIHSFGLCGFTRLPTLRPARESSVNCGIELRNLIRLRPTVTTPPSFNRIGYGHSDRVKRTVRPYERSRRSSGLLQRAANDAEGLPGITTSKLHRPGKESKSLAEGICRKKQGRRKERMAVLVHVNKRQAAYEKKTGITLAIMGK</sequence>
<feature type="signal peptide" evidence="2">
    <location>
        <begin position="1"/>
        <end position="23"/>
    </location>
</feature>
<accession>A0A0N0U5B2</accession>
<feature type="compositionally biased region" description="Polar residues" evidence="1">
    <location>
        <begin position="49"/>
        <end position="59"/>
    </location>
</feature>
<gene>
    <name evidence="3" type="ORF">WN51_13902</name>
</gene>
<keyword evidence="2" id="KW-0732">Signal</keyword>
<evidence type="ECO:0000313" key="3">
    <source>
        <dbReference type="EMBL" id="KOX73824.1"/>
    </source>
</evidence>
<protein>
    <submittedName>
        <fullName evidence="3">Uncharacterized protein</fullName>
    </submittedName>
</protein>
<feature type="compositionally biased region" description="Basic residues" evidence="1">
    <location>
        <begin position="35"/>
        <end position="48"/>
    </location>
</feature>
<dbReference type="Proteomes" id="UP000053105">
    <property type="component" value="Unassembled WGS sequence"/>
</dbReference>
<feature type="region of interest" description="Disordered" evidence="1">
    <location>
        <begin position="256"/>
        <end position="278"/>
    </location>
</feature>
<evidence type="ECO:0000256" key="2">
    <source>
        <dbReference type="SAM" id="SignalP"/>
    </source>
</evidence>
<evidence type="ECO:0000256" key="1">
    <source>
        <dbReference type="SAM" id="MobiDB-lite"/>
    </source>
</evidence>
<dbReference type="EMBL" id="KQ435794">
    <property type="protein sequence ID" value="KOX73824.1"/>
    <property type="molecule type" value="Genomic_DNA"/>
</dbReference>
<feature type="chain" id="PRO_5005859920" evidence="2">
    <location>
        <begin position="24"/>
        <end position="317"/>
    </location>
</feature>
<organism evidence="3 4">
    <name type="scientific">Melipona quadrifasciata</name>
    <dbReference type="NCBI Taxonomy" id="166423"/>
    <lineage>
        <taxon>Eukaryota</taxon>
        <taxon>Metazoa</taxon>
        <taxon>Ecdysozoa</taxon>
        <taxon>Arthropoda</taxon>
        <taxon>Hexapoda</taxon>
        <taxon>Insecta</taxon>
        <taxon>Pterygota</taxon>
        <taxon>Neoptera</taxon>
        <taxon>Endopterygota</taxon>
        <taxon>Hymenoptera</taxon>
        <taxon>Apocrita</taxon>
        <taxon>Aculeata</taxon>
        <taxon>Apoidea</taxon>
        <taxon>Anthophila</taxon>
        <taxon>Apidae</taxon>
        <taxon>Melipona</taxon>
    </lineage>
</organism>
<proteinExistence type="predicted"/>
<feature type="region of interest" description="Disordered" evidence="1">
    <location>
        <begin position="33"/>
        <end position="159"/>
    </location>
</feature>
<evidence type="ECO:0000313" key="4">
    <source>
        <dbReference type="Proteomes" id="UP000053105"/>
    </source>
</evidence>
<name>A0A0N0U5B2_9HYME</name>
<feature type="compositionally biased region" description="Basic and acidic residues" evidence="1">
    <location>
        <begin position="111"/>
        <end position="159"/>
    </location>
</feature>
<keyword evidence="4" id="KW-1185">Reference proteome</keyword>
<feature type="compositionally biased region" description="Polar residues" evidence="1">
    <location>
        <begin position="101"/>
        <end position="110"/>
    </location>
</feature>
<dbReference type="AlphaFoldDB" id="A0A0N0U5B2"/>
<dbReference type="OrthoDB" id="10601556at2759"/>